<evidence type="ECO:0000313" key="2">
    <source>
        <dbReference type="Proteomes" id="UP000006591"/>
    </source>
</evidence>
<dbReference type="EnsemblPlants" id="ONIVA01G26850.2">
    <property type="protein sequence ID" value="ONIVA01G26850.2"/>
    <property type="gene ID" value="ONIVA01G26850"/>
</dbReference>
<name>A0A0E0FPX6_ORYNI</name>
<organism evidence="1">
    <name type="scientific">Oryza nivara</name>
    <name type="common">Indian wild rice</name>
    <name type="synonym">Oryza sativa f. spontanea</name>
    <dbReference type="NCBI Taxonomy" id="4536"/>
    <lineage>
        <taxon>Eukaryota</taxon>
        <taxon>Viridiplantae</taxon>
        <taxon>Streptophyta</taxon>
        <taxon>Embryophyta</taxon>
        <taxon>Tracheophyta</taxon>
        <taxon>Spermatophyta</taxon>
        <taxon>Magnoliopsida</taxon>
        <taxon>Liliopsida</taxon>
        <taxon>Poales</taxon>
        <taxon>Poaceae</taxon>
        <taxon>BOP clade</taxon>
        <taxon>Oryzoideae</taxon>
        <taxon>Oryzeae</taxon>
        <taxon>Oryzinae</taxon>
        <taxon>Oryza</taxon>
    </lineage>
</organism>
<reference evidence="1" key="1">
    <citation type="submission" date="2015-04" db="UniProtKB">
        <authorList>
            <consortium name="EnsemblPlants"/>
        </authorList>
    </citation>
    <scope>IDENTIFICATION</scope>
    <source>
        <strain evidence="1">SL10</strain>
    </source>
</reference>
<dbReference type="AlphaFoldDB" id="A0A0E0FPX6"/>
<proteinExistence type="predicted"/>
<reference evidence="1" key="2">
    <citation type="submission" date="2018-04" db="EMBL/GenBank/DDBJ databases">
        <title>OnivRS2 (Oryza nivara Reference Sequence Version 2).</title>
        <authorList>
            <person name="Zhang J."/>
            <person name="Kudrna D."/>
            <person name="Lee S."/>
            <person name="Talag J."/>
            <person name="Rajasekar S."/>
            <person name="Welchert J."/>
            <person name="Hsing Y.-I."/>
            <person name="Wing R.A."/>
        </authorList>
    </citation>
    <scope>NUCLEOTIDE SEQUENCE [LARGE SCALE GENOMIC DNA]</scope>
</reference>
<evidence type="ECO:0000313" key="1">
    <source>
        <dbReference type="EnsemblPlants" id="ONIVA01G26850.2"/>
    </source>
</evidence>
<dbReference type="Proteomes" id="UP000006591">
    <property type="component" value="Chromosome 1"/>
</dbReference>
<keyword evidence="2" id="KW-1185">Reference proteome</keyword>
<dbReference type="Gramene" id="ONIVA01G26850.2">
    <property type="protein sequence ID" value="ONIVA01G26850.2"/>
    <property type="gene ID" value="ONIVA01G26850"/>
</dbReference>
<sequence length="87" mass="9343">MSGIFLGAGSRSGWRCRGQVCNGDRPRRRVCCFPRPVLTTDSGRLRAHSILLGRDTGTGIETSISVSFCITTNTGICSNITTNFSTS</sequence>
<protein>
    <submittedName>
        <fullName evidence="1">Uncharacterized protein</fullName>
    </submittedName>
</protein>
<dbReference type="HOGENOM" id="CLU_2487228_0_0_1"/>
<accession>A0A0E0FPX6</accession>